<dbReference type="HOGENOM" id="CLU_2282004_0_0_1"/>
<proteinExistence type="predicted"/>
<organism evidence="2">
    <name type="scientific">Oryza punctata</name>
    <name type="common">Red rice</name>
    <dbReference type="NCBI Taxonomy" id="4537"/>
    <lineage>
        <taxon>Eukaryota</taxon>
        <taxon>Viridiplantae</taxon>
        <taxon>Streptophyta</taxon>
        <taxon>Embryophyta</taxon>
        <taxon>Tracheophyta</taxon>
        <taxon>Spermatophyta</taxon>
        <taxon>Magnoliopsida</taxon>
        <taxon>Liliopsida</taxon>
        <taxon>Poales</taxon>
        <taxon>Poaceae</taxon>
        <taxon>BOP clade</taxon>
        <taxon>Oryzoideae</taxon>
        <taxon>Oryzeae</taxon>
        <taxon>Oryzinae</taxon>
        <taxon>Oryza</taxon>
    </lineage>
</organism>
<reference evidence="2" key="1">
    <citation type="submission" date="2015-04" db="UniProtKB">
        <authorList>
            <consortium name="EnsemblPlants"/>
        </authorList>
    </citation>
    <scope>IDENTIFICATION</scope>
</reference>
<dbReference type="Proteomes" id="UP000026962">
    <property type="component" value="Chromosome 10"/>
</dbReference>
<protein>
    <submittedName>
        <fullName evidence="2">Uncharacterized protein</fullName>
    </submittedName>
</protein>
<dbReference type="EnsemblPlants" id="OPUNC10G00100.1">
    <property type="protein sequence ID" value="OPUNC10G00100.1"/>
    <property type="gene ID" value="OPUNC10G00100"/>
</dbReference>
<dbReference type="Gramene" id="OPUNC10G00100.1">
    <property type="protein sequence ID" value="OPUNC10G00100.1"/>
    <property type="gene ID" value="OPUNC10G00100"/>
</dbReference>
<keyword evidence="3" id="KW-1185">Reference proteome</keyword>
<accession>A0A0E0M4W7</accession>
<sequence>MIELEETSDSIIMMEKTPYVGDQMVLDSGLTWPNTYRHTPSVTPMPRTTGHALPATSHRTWPNRVPCHTRAWAPVEETALSHAATHASVIAISITRRLDAEG</sequence>
<name>A0A0E0M4W7_ORYPU</name>
<dbReference type="AlphaFoldDB" id="A0A0E0M4W7"/>
<reference evidence="2" key="2">
    <citation type="submission" date="2018-05" db="EMBL/GenBank/DDBJ databases">
        <title>OpunRS2 (Oryza punctata Reference Sequence Version 2).</title>
        <authorList>
            <person name="Zhang J."/>
            <person name="Kudrna D."/>
            <person name="Lee S."/>
            <person name="Talag J."/>
            <person name="Welchert J."/>
            <person name="Wing R.A."/>
        </authorList>
    </citation>
    <scope>NUCLEOTIDE SEQUENCE [LARGE SCALE GENOMIC DNA]</scope>
</reference>
<evidence type="ECO:0000313" key="3">
    <source>
        <dbReference type="Proteomes" id="UP000026962"/>
    </source>
</evidence>
<evidence type="ECO:0000256" key="1">
    <source>
        <dbReference type="SAM" id="MobiDB-lite"/>
    </source>
</evidence>
<evidence type="ECO:0000313" key="2">
    <source>
        <dbReference type="EnsemblPlants" id="OPUNC10G00100.1"/>
    </source>
</evidence>
<feature type="region of interest" description="Disordered" evidence="1">
    <location>
        <begin position="37"/>
        <end position="60"/>
    </location>
</feature>